<evidence type="ECO:0000313" key="2">
    <source>
        <dbReference type="EMBL" id="GAG89796.1"/>
    </source>
</evidence>
<reference evidence="2" key="1">
    <citation type="journal article" date="2014" name="Front. Microbiol.">
        <title>High frequency of phylogenetically diverse reductive dehalogenase-homologous genes in deep subseafloor sedimentary metagenomes.</title>
        <authorList>
            <person name="Kawai M."/>
            <person name="Futagami T."/>
            <person name="Toyoda A."/>
            <person name="Takaki Y."/>
            <person name="Nishi S."/>
            <person name="Hori S."/>
            <person name="Arai W."/>
            <person name="Tsubouchi T."/>
            <person name="Morono Y."/>
            <person name="Uchiyama I."/>
            <person name="Ito T."/>
            <person name="Fujiyama A."/>
            <person name="Inagaki F."/>
            <person name="Takami H."/>
        </authorList>
    </citation>
    <scope>NUCLEOTIDE SEQUENCE</scope>
    <source>
        <strain evidence="2">Expedition CK06-06</strain>
    </source>
</reference>
<organism evidence="2">
    <name type="scientific">marine sediment metagenome</name>
    <dbReference type="NCBI Taxonomy" id="412755"/>
    <lineage>
        <taxon>unclassified sequences</taxon>
        <taxon>metagenomes</taxon>
        <taxon>ecological metagenomes</taxon>
    </lineage>
</organism>
<feature type="non-terminal residue" evidence="2">
    <location>
        <position position="1"/>
    </location>
</feature>
<protein>
    <submittedName>
        <fullName evidence="2">Uncharacterized protein</fullName>
    </submittedName>
</protein>
<dbReference type="AlphaFoldDB" id="X1CZY7"/>
<dbReference type="EMBL" id="BART01010645">
    <property type="protein sequence ID" value="GAG89796.1"/>
    <property type="molecule type" value="Genomic_DNA"/>
</dbReference>
<keyword evidence="1" id="KW-0175">Coiled coil</keyword>
<sequence>RDKLAELKTEREALIEQLKIEKEEQEKTTTTTIAATESIKEHVAWLAKWYDQTRLQRDELPNLDAAIKKTEERIKALRDKYGLLNEESELRLSWMQLEMDTTKGFLASVKKVIKALLAQAIATAIAKEARKGWVGIVTGAIAGAGFAALFEKYVPSFQHGGRFKVPGGGGIDSQLVQFKATPGETVTVTPPGQAGAQITFAPQYVFQGIVDAQMVRDEVAPLLEADALRLLNKIKVAS</sequence>
<comment type="caution">
    <text evidence="2">The sequence shown here is derived from an EMBL/GenBank/DDBJ whole genome shotgun (WGS) entry which is preliminary data.</text>
</comment>
<gene>
    <name evidence="2" type="ORF">S01H4_23050</name>
</gene>
<accession>X1CZY7</accession>
<name>X1CZY7_9ZZZZ</name>
<proteinExistence type="predicted"/>
<evidence type="ECO:0000256" key="1">
    <source>
        <dbReference type="SAM" id="Coils"/>
    </source>
</evidence>
<feature type="coiled-coil region" evidence="1">
    <location>
        <begin position="60"/>
        <end position="87"/>
    </location>
</feature>